<dbReference type="AlphaFoldDB" id="A0AA88I253"/>
<comment type="caution">
    <text evidence="1">The sequence shown here is derived from an EMBL/GenBank/DDBJ whole genome shotgun (WGS) entry which is preliminary data.</text>
</comment>
<evidence type="ECO:0000313" key="1">
    <source>
        <dbReference type="EMBL" id="KAK2713932.1"/>
    </source>
</evidence>
<name>A0AA88I253_ARTSF</name>
<dbReference type="EMBL" id="JAVRJZ010000014">
    <property type="protein sequence ID" value="KAK2713932.1"/>
    <property type="molecule type" value="Genomic_DNA"/>
</dbReference>
<evidence type="ECO:0000313" key="2">
    <source>
        <dbReference type="Proteomes" id="UP001187531"/>
    </source>
</evidence>
<dbReference type="Proteomes" id="UP001187531">
    <property type="component" value="Unassembled WGS sequence"/>
</dbReference>
<sequence>MQFISESFSLRFMTNFVPVLMPGKKVPERQLVVCQSKWFEHGSREQKRTDMIWALNTDNSNISFRGIPFHSRLFG</sequence>
<keyword evidence="2" id="KW-1185">Reference proteome</keyword>
<proteinExistence type="predicted"/>
<gene>
    <name evidence="1" type="ORF">QYM36_009729</name>
</gene>
<accession>A0AA88I253</accession>
<reference evidence="1" key="1">
    <citation type="submission" date="2023-07" db="EMBL/GenBank/DDBJ databases">
        <title>Chromosome-level genome assembly of Artemia franciscana.</title>
        <authorList>
            <person name="Jo E."/>
        </authorList>
    </citation>
    <scope>NUCLEOTIDE SEQUENCE</scope>
    <source>
        <tissue evidence="1">Whole body</tissue>
    </source>
</reference>
<organism evidence="1 2">
    <name type="scientific">Artemia franciscana</name>
    <name type="common">Brine shrimp</name>
    <name type="synonym">Artemia sanfranciscana</name>
    <dbReference type="NCBI Taxonomy" id="6661"/>
    <lineage>
        <taxon>Eukaryota</taxon>
        <taxon>Metazoa</taxon>
        <taxon>Ecdysozoa</taxon>
        <taxon>Arthropoda</taxon>
        <taxon>Crustacea</taxon>
        <taxon>Branchiopoda</taxon>
        <taxon>Anostraca</taxon>
        <taxon>Artemiidae</taxon>
        <taxon>Artemia</taxon>
    </lineage>
</organism>
<protein>
    <submittedName>
        <fullName evidence="1">Uncharacterized protein</fullName>
    </submittedName>
</protein>